<keyword evidence="3" id="KW-1133">Transmembrane helix</keyword>
<accession>A0A562VQ06</accession>
<feature type="region of interest" description="Disordered" evidence="2">
    <location>
        <begin position="1"/>
        <end position="22"/>
    </location>
</feature>
<dbReference type="InterPro" id="IPR058625">
    <property type="entry name" value="MdtA-like_BSH"/>
</dbReference>
<dbReference type="Gene3D" id="1.10.287.470">
    <property type="entry name" value="Helix hairpin bin"/>
    <property type="match status" value="1"/>
</dbReference>
<dbReference type="GO" id="GO:0030313">
    <property type="term" value="C:cell envelope"/>
    <property type="evidence" value="ECO:0007669"/>
    <property type="project" value="UniProtKB-SubCell"/>
</dbReference>
<protein>
    <submittedName>
        <fullName evidence="6">Membrane fusion protein (Multidrug efflux system)</fullName>
    </submittedName>
</protein>
<dbReference type="RefSeq" id="WP_145019970.1">
    <property type="nucleotide sequence ID" value="NZ_VLLN01000006.1"/>
</dbReference>
<dbReference type="Proteomes" id="UP000319449">
    <property type="component" value="Unassembled WGS sequence"/>
</dbReference>
<dbReference type="Pfam" id="PF25917">
    <property type="entry name" value="BSH_RND"/>
    <property type="match status" value="1"/>
</dbReference>
<dbReference type="GO" id="GO:0055085">
    <property type="term" value="P:transmembrane transport"/>
    <property type="evidence" value="ECO:0007669"/>
    <property type="project" value="InterPro"/>
</dbReference>
<dbReference type="Pfam" id="PF25954">
    <property type="entry name" value="Beta-barrel_RND_2"/>
    <property type="match status" value="1"/>
</dbReference>
<reference evidence="6 7" key="1">
    <citation type="submission" date="2019-07" db="EMBL/GenBank/DDBJ databases">
        <title>Genomic Encyclopedia of Archaeal and Bacterial Type Strains, Phase II (KMG-II): from individual species to whole genera.</title>
        <authorList>
            <person name="Goeker M."/>
        </authorList>
    </citation>
    <scope>NUCLEOTIDE SEQUENCE [LARGE SCALE GENOMIC DNA]</scope>
    <source>
        <strain evidence="6 7">ATCC BAA-1139</strain>
    </source>
</reference>
<dbReference type="AlphaFoldDB" id="A0A562VQ06"/>
<evidence type="ECO:0000256" key="3">
    <source>
        <dbReference type="SAM" id="Phobius"/>
    </source>
</evidence>
<feature type="domain" description="Multidrug resistance protein MdtA-like barrel-sandwich hybrid" evidence="4">
    <location>
        <begin position="66"/>
        <end position="251"/>
    </location>
</feature>
<dbReference type="Gene3D" id="2.40.30.170">
    <property type="match status" value="1"/>
</dbReference>
<keyword evidence="3" id="KW-0812">Transmembrane</keyword>
<dbReference type="InterPro" id="IPR050739">
    <property type="entry name" value="MFP"/>
</dbReference>
<gene>
    <name evidence="6" type="ORF">JN12_01292</name>
</gene>
<feature type="domain" description="CusB-like beta-barrel" evidence="5">
    <location>
        <begin position="257"/>
        <end position="298"/>
    </location>
</feature>
<name>A0A562VQ06_9BACT</name>
<comment type="caution">
    <text evidence="6">The sequence shown here is derived from an EMBL/GenBank/DDBJ whole genome shotgun (WGS) entry which is preliminary data.</text>
</comment>
<evidence type="ECO:0000259" key="4">
    <source>
        <dbReference type="Pfam" id="PF25917"/>
    </source>
</evidence>
<dbReference type="Gene3D" id="2.40.50.100">
    <property type="match status" value="1"/>
</dbReference>
<dbReference type="InterPro" id="IPR058792">
    <property type="entry name" value="Beta-barrel_RND_2"/>
</dbReference>
<keyword evidence="3" id="KW-0472">Membrane</keyword>
<dbReference type="PANTHER" id="PTHR30386">
    <property type="entry name" value="MEMBRANE FUSION SUBUNIT OF EMRAB-TOLC MULTIDRUG EFFLUX PUMP"/>
    <property type="match status" value="1"/>
</dbReference>
<comment type="subcellular location">
    <subcellularLocation>
        <location evidence="1">Cell envelope</location>
    </subcellularLocation>
</comment>
<proteinExistence type="predicted"/>
<evidence type="ECO:0000313" key="7">
    <source>
        <dbReference type="Proteomes" id="UP000319449"/>
    </source>
</evidence>
<evidence type="ECO:0000259" key="5">
    <source>
        <dbReference type="Pfam" id="PF25954"/>
    </source>
</evidence>
<dbReference type="PANTHER" id="PTHR30386:SF19">
    <property type="entry name" value="MULTIDRUG EXPORT PROTEIN EMRA-RELATED"/>
    <property type="match status" value="1"/>
</dbReference>
<dbReference type="EMBL" id="VLLN01000006">
    <property type="protein sequence ID" value="TWJ19807.1"/>
    <property type="molecule type" value="Genomic_DNA"/>
</dbReference>
<feature type="transmembrane region" description="Helical" evidence="3">
    <location>
        <begin position="29"/>
        <end position="48"/>
    </location>
</feature>
<evidence type="ECO:0000256" key="2">
    <source>
        <dbReference type="SAM" id="MobiDB-lite"/>
    </source>
</evidence>
<sequence length="365" mass="39887">MENDNSTYTPPNAPPAAPPKNGGRKRAGIILLILISICVIGGLRWWLWGKSHIRTDNAFVETHIHAVASRVPGMIARVMVQDNQPVKKGDLLVEIDPTDYRLRVEGAAAALSMAGNETSGEYAKVEAARADLGQSRARLEQAEMDLKRGKALFEREVIPKEQLERLTTAHDVAAALVREKGEQVRKARAEIGLSGSGGRDAKIAQRRAQLSEARLSLDYTKIMAPTDGYVTRKSAEVGNYIQPGQPLLAIVPLKESWVTANYKESQLTHVRPGQQVSFTVDAYPGHTFKGTVESIMAGTGAAFSLLPPENATGNYVKVVQRVPVKIAIDRSSDPGQLLRAGMSVVPTIDTRRRTNELLQDLNPFR</sequence>
<dbReference type="SUPFAM" id="SSF111369">
    <property type="entry name" value="HlyD-like secretion proteins"/>
    <property type="match status" value="2"/>
</dbReference>
<organism evidence="6 7">
    <name type="scientific">Geobacter argillaceus</name>
    <dbReference type="NCBI Taxonomy" id="345631"/>
    <lineage>
        <taxon>Bacteria</taxon>
        <taxon>Pseudomonadati</taxon>
        <taxon>Thermodesulfobacteriota</taxon>
        <taxon>Desulfuromonadia</taxon>
        <taxon>Geobacterales</taxon>
        <taxon>Geobacteraceae</taxon>
        <taxon>Geobacter</taxon>
    </lineage>
</organism>
<keyword evidence="7" id="KW-1185">Reference proteome</keyword>
<dbReference type="OrthoDB" id="9811754at2"/>
<evidence type="ECO:0000313" key="6">
    <source>
        <dbReference type="EMBL" id="TWJ19807.1"/>
    </source>
</evidence>
<evidence type="ECO:0000256" key="1">
    <source>
        <dbReference type="ARBA" id="ARBA00004196"/>
    </source>
</evidence>